<proteinExistence type="predicted"/>
<dbReference type="AlphaFoldDB" id="A0A9D2KAQ5"/>
<sequence length="222" mass="25567">MTVKKSIKFTLAFVTIFVLGALTGAALMPVIFNKVEGNPYSINVLSERIYNTNLLKNAGLTPDQKAAVDELSAEYVLKYTAERDMFMAKRRTLYGEFKFDLNKILTTSQYDNFVNKSDALIKERELYSKALEDKWRAERAKKTDEKLQSAGFEQKLKYITLSVPAQEIIPQNLNAAANQDKADFDFLNRYMIDRVKYKWGTYTVYHEVTNEKDILKSEDIIP</sequence>
<evidence type="ECO:0000313" key="2">
    <source>
        <dbReference type="Proteomes" id="UP000824176"/>
    </source>
</evidence>
<reference evidence="1" key="1">
    <citation type="journal article" date="2021" name="PeerJ">
        <title>Extensive microbial diversity within the chicken gut microbiome revealed by metagenomics and culture.</title>
        <authorList>
            <person name="Gilroy R."/>
            <person name="Ravi A."/>
            <person name="Getino M."/>
            <person name="Pursley I."/>
            <person name="Horton D.L."/>
            <person name="Alikhan N.F."/>
            <person name="Baker D."/>
            <person name="Gharbi K."/>
            <person name="Hall N."/>
            <person name="Watson M."/>
            <person name="Adriaenssens E.M."/>
            <person name="Foster-Nyarko E."/>
            <person name="Jarju S."/>
            <person name="Secka A."/>
            <person name="Antonio M."/>
            <person name="Oren A."/>
            <person name="Chaudhuri R.R."/>
            <person name="La Ragione R."/>
            <person name="Hildebrand F."/>
            <person name="Pallen M.J."/>
        </authorList>
    </citation>
    <scope>NUCLEOTIDE SEQUENCE</scope>
    <source>
        <strain evidence="1">ChiW4-1371</strain>
    </source>
</reference>
<dbReference type="Proteomes" id="UP000824176">
    <property type="component" value="Unassembled WGS sequence"/>
</dbReference>
<organism evidence="1 2">
    <name type="scientific">Candidatus Mucispirillum faecigallinarum</name>
    <dbReference type="NCBI Taxonomy" id="2838699"/>
    <lineage>
        <taxon>Bacteria</taxon>
        <taxon>Pseudomonadati</taxon>
        <taxon>Deferribacterota</taxon>
        <taxon>Deferribacteres</taxon>
        <taxon>Deferribacterales</taxon>
        <taxon>Mucispirillaceae</taxon>
        <taxon>Mucispirillum</taxon>
    </lineage>
</organism>
<name>A0A9D2KAQ5_9BACT</name>
<evidence type="ECO:0000313" key="1">
    <source>
        <dbReference type="EMBL" id="HIZ88985.1"/>
    </source>
</evidence>
<reference evidence="1" key="2">
    <citation type="submission" date="2021-04" db="EMBL/GenBank/DDBJ databases">
        <authorList>
            <person name="Gilroy R."/>
        </authorList>
    </citation>
    <scope>NUCLEOTIDE SEQUENCE</scope>
    <source>
        <strain evidence="1">ChiW4-1371</strain>
    </source>
</reference>
<dbReference type="EMBL" id="DXAQ01000053">
    <property type="protein sequence ID" value="HIZ88985.1"/>
    <property type="molecule type" value="Genomic_DNA"/>
</dbReference>
<protein>
    <submittedName>
        <fullName evidence="1">Uncharacterized protein</fullName>
    </submittedName>
</protein>
<accession>A0A9D2KAQ5</accession>
<gene>
    <name evidence="1" type="ORF">H9804_03490</name>
</gene>
<comment type="caution">
    <text evidence="1">The sequence shown here is derived from an EMBL/GenBank/DDBJ whole genome shotgun (WGS) entry which is preliminary data.</text>
</comment>